<name>A0A940MYH9_9PROT</name>
<protein>
    <submittedName>
        <fullName evidence="3">EAL domain-containing protein</fullName>
    </submittedName>
</protein>
<dbReference type="InterPro" id="IPR050706">
    <property type="entry name" value="Cyclic-di-GMP_PDE-like"/>
</dbReference>
<dbReference type="SMART" id="SM00052">
    <property type="entry name" value="EAL"/>
    <property type="match status" value="1"/>
</dbReference>
<feature type="domain" description="PAS" evidence="1">
    <location>
        <begin position="219"/>
        <end position="288"/>
    </location>
</feature>
<feature type="domain" description="EAL" evidence="2">
    <location>
        <begin position="1"/>
        <end position="203"/>
    </location>
</feature>
<dbReference type="CDD" id="cd01948">
    <property type="entry name" value="EAL"/>
    <property type="match status" value="1"/>
</dbReference>
<dbReference type="PANTHER" id="PTHR33121:SF79">
    <property type="entry name" value="CYCLIC DI-GMP PHOSPHODIESTERASE PDED-RELATED"/>
    <property type="match status" value="1"/>
</dbReference>
<proteinExistence type="predicted"/>
<dbReference type="InterPro" id="IPR035919">
    <property type="entry name" value="EAL_sf"/>
</dbReference>
<sequence length="332" mass="35715">MPPARFVPVAERHGLAASLARHIIRSACLGALDWNGDFRLAFNISPLHFQDRAMPALFEESVQATGFPLERTKIEITETAVIGDIEGARFAADLLRGKGVQIALDDFGTGHSSLTRLRALPFDEIKLDGSFVRTMADSEESRQIVGAVIGLGRSLGAPVVAEGVETEAQAEALARLDCEYAQGWLFGRPVPATEVPAMLHARGAMAFEPTSRYPSGEQRLAKMEAIYSSAPVALFFVDRALRIGAANRHFSALMGMDARALSGRSLGEIDPNAMAQVHSDLERARRGEPIPPRIWFLPAGRGAALCHTAPARDETGELLGLSLAVLELPSQG</sequence>
<dbReference type="InterPro" id="IPR001633">
    <property type="entry name" value="EAL_dom"/>
</dbReference>
<dbReference type="CDD" id="cd00130">
    <property type="entry name" value="PAS"/>
    <property type="match status" value="1"/>
</dbReference>
<dbReference type="InterPro" id="IPR000014">
    <property type="entry name" value="PAS"/>
</dbReference>
<dbReference type="SMART" id="SM00091">
    <property type="entry name" value="PAS"/>
    <property type="match status" value="1"/>
</dbReference>
<dbReference type="SUPFAM" id="SSF55785">
    <property type="entry name" value="PYP-like sensor domain (PAS domain)"/>
    <property type="match status" value="1"/>
</dbReference>
<evidence type="ECO:0000259" key="1">
    <source>
        <dbReference type="PROSITE" id="PS50112"/>
    </source>
</evidence>
<dbReference type="EMBL" id="JAGIZA010000005">
    <property type="protein sequence ID" value="MBP0493380.1"/>
    <property type="molecule type" value="Genomic_DNA"/>
</dbReference>
<dbReference type="Proteomes" id="UP000677537">
    <property type="component" value="Unassembled WGS sequence"/>
</dbReference>
<evidence type="ECO:0000313" key="4">
    <source>
        <dbReference type="Proteomes" id="UP000677537"/>
    </source>
</evidence>
<dbReference type="Pfam" id="PF08448">
    <property type="entry name" value="PAS_4"/>
    <property type="match status" value="1"/>
</dbReference>
<dbReference type="Gene3D" id="3.30.450.20">
    <property type="entry name" value="PAS domain"/>
    <property type="match status" value="1"/>
</dbReference>
<reference evidence="3" key="1">
    <citation type="submission" date="2021-03" db="EMBL/GenBank/DDBJ databases">
        <authorList>
            <person name="So Y."/>
        </authorList>
    </citation>
    <scope>NUCLEOTIDE SEQUENCE</scope>
    <source>
        <strain evidence="3">SG15</strain>
    </source>
</reference>
<dbReference type="InterPro" id="IPR013656">
    <property type="entry name" value="PAS_4"/>
</dbReference>
<comment type="caution">
    <text evidence="3">The sequence shown here is derived from an EMBL/GenBank/DDBJ whole genome shotgun (WGS) entry which is preliminary data.</text>
</comment>
<dbReference type="PROSITE" id="PS50112">
    <property type="entry name" value="PAS"/>
    <property type="match status" value="1"/>
</dbReference>
<keyword evidence="4" id="KW-1185">Reference proteome</keyword>
<gene>
    <name evidence="3" type="ORF">J5Y10_11390</name>
</gene>
<dbReference type="NCBIfam" id="TIGR00229">
    <property type="entry name" value="sensory_box"/>
    <property type="match status" value="1"/>
</dbReference>
<evidence type="ECO:0000259" key="2">
    <source>
        <dbReference type="PROSITE" id="PS50883"/>
    </source>
</evidence>
<dbReference type="SUPFAM" id="SSF141868">
    <property type="entry name" value="EAL domain-like"/>
    <property type="match status" value="1"/>
</dbReference>
<dbReference type="InterPro" id="IPR035965">
    <property type="entry name" value="PAS-like_dom_sf"/>
</dbReference>
<organism evidence="3 4">
    <name type="scientific">Roseomonas indoligenes</name>
    <dbReference type="NCBI Taxonomy" id="2820811"/>
    <lineage>
        <taxon>Bacteria</taxon>
        <taxon>Pseudomonadati</taxon>
        <taxon>Pseudomonadota</taxon>
        <taxon>Alphaproteobacteria</taxon>
        <taxon>Acetobacterales</taxon>
        <taxon>Roseomonadaceae</taxon>
        <taxon>Roseomonas</taxon>
    </lineage>
</organism>
<evidence type="ECO:0000313" key="3">
    <source>
        <dbReference type="EMBL" id="MBP0493380.1"/>
    </source>
</evidence>
<dbReference type="PROSITE" id="PS50883">
    <property type="entry name" value="EAL"/>
    <property type="match status" value="1"/>
</dbReference>
<dbReference type="AlphaFoldDB" id="A0A940MYH9"/>
<dbReference type="GO" id="GO:0071111">
    <property type="term" value="F:cyclic-guanylate-specific phosphodiesterase activity"/>
    <property type="evidence" value="ECO:0007669"/>
    <property type="project" value="InterPro"/>
</dbReference>
<dbReference type="Pfam" id="PF00563">
    <property type="entry name" value="EAL"/>
    <property type="match status" value="1"/>
</dbReference>
<dbReference type="Gene3D" id="3.20.20.450">
    <property type="entry name" value="EAL domain"/>
    <property type="match status" value="1"/>
</dbReference>
<accession>A0A940MYH9</accession>
<dbReference type="PANTHER" id="PTHR33121">
    <property type="entry name" value="CYCLIC DI-GMP PHOSPHODIESTERASE PDEF"/>
    <property type="match status" value="1"/>
</dbReference>